<keyword evidence="2" id="KW-0812">Transmembrane</keyword>
<name>A0A5R9GPF8_9PROT</name>
<dbReference type="InterPro" id="IPR003646">
    <property type="entry name" value="SH3-like_bac-type"/>
</dbReference>
<evidence type="ECO:0000313" key="5">
    <source>
        <dbReference type="Proteomes" id="UP000306585"/>
    </source>
</evidence>
<feature type="domain" description="SH3b" evidence="3">
    <location>
        <begin position="133"/>
        <end position="182"/>
    </location>
</feature>
<dbReference type="Gene3D" id="2.30.30.40">
    <property type="entry name" value="SH3 Domains"/>
    <property type="match status" value="2"/>
</dbReference>
<evidence type="ECO:0000313" key="4">
    <source>
        <dbReference type="EMBL" id="TLS67508.1"/>
    </source>
</evidence>
<proteinExistence type="predicted"/>
<evidence type="ECO:0000256" key="2">
    <source>
        <dbReference type="SAM" id="Phobius"/>
    </source>
</evidence>
<protein>
    <recommendedName>
        <fullName evidence="3">SH3b domain-containing protein</fullName>
    </recommendedName>
</protein>
<comment type="caution">
    <text evidence="4">The sequence shown here is derived from an EMBL/GenBank/DDBJ whole genome shotgun (WGS) entry which is preliminary data.</text>
</comment>
<reference evidence="4 5" key="1">
    <citation type="journal article" date="2019" name="Appl. Environ. Microbiol.">
        <title>Environmental Evidence and Genomic Insight of Iron-oxidizing Bacteria Preference Towards More Corrosion Resistant Stainless Steel at Higher Salinities.</title>
        <authorList>
            <person name="Garrison C.E."/>
            <person name="Price K.A."/>
            <person name="Field E.K."/>
        </authorList>
    </citation>
    <scope>NUCLEOTIDE SEQUENCE [LARGE SCALE GENOMIC DNA]</scope>
    <source>
        <strain evidence="4 5">P3</strain>
    </source>
</reference>
<accession>A0A5R9GPF8</accession>
<keyword evidence="2" id="KW-1133">Transmembrane helix</keyword>
<dbReference type="EMBL" id="VBRY01000005">
    <property type="protein sequence ID" value="TLS67508.1"/>
    <property type="molecule type" value="Genomic_DNA"/>
</dbReference>
<gene>
    <name evidence="4" type="ORF">FEF65_06200</name>
</gene>
<feature type="region of interest" description="Disordered" evidence="1">
    <location>
        <begin position="199"/>
        <end position="221"/>
    </location>
</feature>
<organism evidence="4 5">
    <name type="scientific">Mariprofundus erugo</name>
    <dbReference type="NCBI Taxonomy" id="2528639"/>
    <lineage>
        <taxon>Bacteria</taxon>
        <taxon>Pseudomonadati</taxon>
        <taxon>Pseudomonadota</taxon>
        <taxon>Candidatius Mariprofundia</taxon>
        <taxon>Mariprofundales</taxon>
        <taxon>Mariprofundaceae</taxon>
        <taxon>Mariprofundus</taxon>
    </lineage>
</organism>
<evidence type="ECO:0000256" key="1">
    <source>
        <dbReference type="SAM" id="MobiDB-lite"/>
    </source>
</evidence>
<dbReference type="Pfam" id="PF08239">
    <property type="entry name" value="SH3_3"/>
    <property type="match status" value="1"/>
</dbReference>
<dbReference type="Proteomes" id="UP000306585">
    <property type="component" value="Unassembled WGS sequence"/>
</dbReference>
<keyword evidence="5" id="KW-1185">Reference proteome</keyword>
<feature type="transmembrane region" description="Helical" evidence="2">
    <location>
        <begin position="261"/>
        <end position="282"/>
    </location>
</feature>
<sequence>MITAALLTTGALLTIQPQISCVSVASAAEVGQTMKLLKPAKLHVKASGPSKVLEIVWTDATGQLLDQQGEWIQLRMEKNGRTGWIHQSYLKAVSMPATTREASPPAVSPSAPPTSEVVQPLNGPQLKLRRASKLHAEASGSSRAIEKVEKNEVVTWLDKQDVWVRVAVNSTGHPGWIHQSDLAPASMAVATPAETVATPAATSSAPGTASTPEAVASEATAPDTIAIDTGMAATDPATATAPAMDMGNWQPPARTPHKSSYWGLAMWGVGSVVILAALFWLLQMRRRKADAAVASSEEAKQAS</sequence>
<feature type="compositionally biased region" description="Low complexity" evidence="1">
    <location>
        <begin position="199"/>
        <end position="214"/>
    </location>
</feature>
<dbReference type="AlphaFoldDB" id="A0A5R9GPF8"/>
<evidence type="ECO:0000259" key="3">
    <source>
        <dbReference type="Pfam" id="PF08239"/>
    </source>
</evidence>
<keyword evidence="2" id="KW-0472">Membrane</keyword>
<feature type="region of interest" description="Disordered" evidence="1">
    <location>
        <begin position="100"/>
        <end position="120"/>
    </location>
</feature>